<evidence type="ECO:0000256" key="6">
    <source>
        <dbReference type="ARBA" id="ARBA00022692"/>
    </source>
</evidence>
<reference evidence="12 13" key="1">
    <citation type="submission" date="2007-01" db="EMBL/GenBank/DDBJ databases">
        <authorList>
            <person name="Haygood M."/>
            <person name="Podell S."/>
            <person name="Anderson C."/>
            <person name="Hopkinson B."/>
            <person name="Roe K."/>
            <person name="Barbeau K."/>
            <person name="Gaasterland T."/>
            <person name="Ferriera S."/>
            <person name="Johnson J."/>
            <person name="Kravitz S."/>
            <person name="Beeson K."/>
            <person name="Sutton G."/>
            <person name="Rogers Y.-H."/>
            <person name="Friedman R."/>
            <person name="Frazier M."/>
            <person name="Venter J.C."/>
        </authorList>
    </citation>
    <scope>NUCLEOTIDE SEQUENCE [LARGE SCALE GENOMIC DNA]</scope>
    <source>
        <strain evidence="12 13">ATCC 23134</strain>
    </source>
</reference>
<evidence type="ECO:0000256" key="8">
    <source>
        <dbReference type="ARBA" id="ARBA00022989"/>
    </source>
</evidence>
<proteinExistence type="inferred from homology"/>
<dbReference type="PANTHER" id="PTHR33446:SF2">
    <property type="entry name" value="PROTEIN TONB"/>
    <property type="match status" value="1"/>
</dbReference>
<dbReference type="PRINTS" id="PR01374">
    <property type="entry name" value="TONBPROTEIN"/>
</dbReference>
<feature type="transmembrane region" description="Helical" evidence="10">
    <location>
        <begin position="16"/>
        <end position="34"/>
    </location>
</feature>
<keyword evidence="5" id="KW-0997">Cell inner membrane</keyword>
<dbReference type="Pfam" id="PF03544">
    <property type="entry name" value="TonB_C"/>
    <property type="match status" value="1"/>
</dbReference>
<protein>
    <submittedName>
        <fullName evidence="12">TonB</fullName>
    </submittedName>
</protein>
<comment type="similarity">
    <text evidence="2">Belongs to the TonB family.</text>
</comment>
<evidence type="ECO:0000313" key="13">
    <source>
        <dbReference type="Proteomes" id="UP000004095"/>
    </source>
</evidence>
<evidence type="ECO:0000259" key="11">
    <source>
        <dbReference type="PROSITE" id="PS52015"/>
    </source>
</evidence>
<organism evidence="12 13">
    <name type="scientific">Microscilla marina ATCC 23134</name>
    <dbReference type="NCBI Taxonomy" id="313606"/>
    <lineage>
        <taxon>Bacteria</taxon>
        <taxon>Pseudomonadati</taxon>
        <taxon>Bacteroidota</taxon>
        <taxon>Cytophagia</taxon>
        <taxon>Cytophagales</taxon>
        <taxon>Microscillaceae</taxon>
        <taxon>Microscilla</taxon>
    </lineage>
</organism>
<dbReference type="GO" id="GO:0055085">
    <property type="term" value="P:transmembrane transport"/>
    <property type="evidence" value="ECO:0007669"/>
    <property type="project" value="InterPro"/>
</dbReference>
<evidence type="ECO:0000256" key="10">
    <source>
        <dbReference type="SAM" id="Phobius"/>
    </source>
</evidence>
<dbReference type="InterPro" id="IPR006260">
    <property type="entry name" value="TonB/TolA_C"/>
</dbReference>
<evidence type="ECO:0000256" key="1">
    <source>
        <dbReference type="ARBA" id="ARBA00004383"/>
    </source>
</evidence>
<dbReference type="GO" id="GO:0015891">
    <property type="term" value="P:siderophore transport"/>
    <property type="evidence" value="ECO:0007669"/>
    <property type="project" value="InterPro"/>
</dbReference>
<dbReference type="GO" id="GO:0098797">
    <property type="term" value="C:plasma membrane protein complex"/>
    <property type="evidence" value="ECO:0007669"/>
    <property type="project" value="TreeGrafter"/>
</dbReference>
<dbReference type="InterPro" id="IPR003538">
    <property type="entry name" value="TonB"/>
</dbReference>
<evidence type="ECO:0000256" key="4">
    <source>
        <dbReference type="ARBA" id="ARBA00022475"/>
    </source>
</evidence>
<dbReference type="RefSeq" id="WP_002696919.1">
    <property type="nucleotide sequence ID" value="NZ_AAWS01000012.1"/>
</dbReference>
<dbReference type="InterPro" id="IPR037682">
    <property type="entry name" value="TonB_C"/>
</dbReference>
<evidence type="ECO:0000256" key="3">
    <source>
        <dbReference type="ARBA" id="ARBA00022448"/>
    </source>
</evidence>
<dbReference type="InterPro" id="IPR051045">
    <property type="entry name" value="TonB-dependent_transducer"/>
</dbReference>
<dbReference type="NCBIfam" id="TIGR01352">
    <property type="entry name" value="tonB_Cterm"/>
    <property type="match status" value="1"/>
</dbReference>
<dbReference type="eggNOG" id="COG0810">
    <property type="taxonomic scope" value="Bacteria"/>
</dbReference>
<dbReference type="Gene3D" id="3.30.1150.10">
    <property type="match status" value="1"/>
</dbReference>
<evidence type="ECO:0000256" key="9">
    <source>
        <dbReference type="ARBA" id="ARBA00023136"/>
    </source>
</evidence>
<keyword evidence="7" id="KW-0653">Protein transport</keyword>
<keyword evidence="13" id="KW-1185">Reference proteome</keyword>
<evidence type="ECO:0000313" key="12">
    <source>
        <dbReference type="EMBL" id="EAY29247.1"/>
    </source>
</evidence>
<dbReference type="EMBL" id="AAWS01000012">
    <property type="protein sequence ID" value="EAY29247.1"/>
    <property type="molecule type" value="Genomic_DNA"/>
</dbReference>
<evidence type="ECO:0000256" key="5">
    <source>
        <dbReference type="ARBA" id="ARBA00022519"/>
    </source>
</evidence>
<dbReference type="GO" id="GO:0015031">
    <property type="term" value="P:protein transport"/>
    <property type="evidence" value="ECO:0007669"/>
    <property type="project" value="UniProtKB-KW"/>
</dbReference>
<comment type="caution">
    <text evidence="12">The sequence shown here is derived from an EMBL/GenBank/DDBJ whole genome shotgun (WGS) entry which is preliminary data.</text>
</comment>
<dbReference type="SUPFAM" id="SSF74653">
    <property type="entry name" value="TolA/TonB C-terminal domain"/>
    <property type="match status" value="1"/>
</dbReference>
<name>A1ZKM1_MICM2</name>
<dbReference type="OrthoDB" id="9812355at2"/>
<evidence type="ECO:0000256" key="2">
    <source>
        <dbReference type="ARBA" id="ARBA00006555"/>
    </source>
</evidence>
<keyword evidence="9 10" id="KW-0472">Membrane</keyword>
<keyword evidence="3" id="KW-0813">Transport</keyword>
<comment type="subcellular location">
    <subcellularLocation>
        <location evidence="1">Cell inner membrane</location>
        <topology evidence="1">Single-pass membrane protein</topology>
        <orientation evidence="1">Periplasmic side</orientation>
    </subcellularLocation>
</comment>
<dbReference type="GO" id="GO:0031992">
    <property type="term" value="F:energy transducer activity"/>
    <property type="evidence" value="ECO:0007669"/>
    <property type="project" value="InterPro"/>
</dbReference>
<dbReference type="AlphaFoldDB" id="A1ZKM1"/>
<keyword evidence="6 10" id="KW-0812">Transmembrane</keyword>
<sequence>METKKNPQVDLTRKRGLFFTIGLVITCLFVISAFEWKSYAEITKVNFTEDESFEELIEIPITDIKQPPPVIQQPEVVEVPDTEDLEQDIEVNLDVEFTEEAPPKAVIIPKNQDPPVIKEEKPDVTVFFTSEVQAAPKGGYTAFYKYVQKNLKYPPQARRIGIEGKVVVQFIIEKDGSLTDIKVLKGIGSGCDEEAVRVLKAAPHWNPGKQRGNPVRVRRALPIKFSLR</sequence>
<accession>A1ZKM1</accession>
<feature type="domain" description="TonB C-terminal" evidence="11">
    <location>
        <begin position="138"/>
        <end position="228"/>
    </location>
</feature>
<dbReference type="PROSITE" id="PS52015">
    <property type="entry name" value="TONB_CTD"/>
    <property type="match status" value="1"/>
</dbReference>
<dbReference type="PANTHER" id="PTHR33446">
    <property type="entry name" value="PROTEIN TONB-RELATED"/>
    <property type="match status" value="1"/>
</dbReference>
<keyword evidence="8 10" id="KW-1133">Transmembrane helix</keyword>
<keyword evidence="4" id="KW-1003">Cell membrane</keyword>
<dbReference type="GO" id="GO:0030288">
    <property type="term" value="C:outer membrane-bounded periplasmic space"/>
    <property type="evidence" value="ECO:0007669"/>
    <property type="project" value="InterPro"/>
</dbReference>
<gene>
    <name evidence="12" type="ORF">M23134_02438</name>
</gene>
<evidence type="ECO:0000256" key="7">
    <source>
        <dbReference type="ARBA" id="ARBA00022927"/>
    </source>
</evidence>
<dbReference type="Proteomes" id="UP000004095">
    <property type="component" value="Unassembled WGS sequence"/>
</dbReference>